<accession>A0A3N2DBV3</accession>
<dbReference type="PIRSF" id="PIRSF016049">
    <property type="entry name" value="Man_dehyd"/>
    <property type="match status" value="1"/>
</dbReference>
<dbReference type="GO" id="GO:0030145">
    <property type="term" value="F:manganese ion binding"/>
    <property type="evidence" value="ECO:0007669"/>
    <property type="project" value="TreeGrafter"/>
</dbReference>
<dbReference type="Gene3D" id="3.20.20.150">
    <property type="entry name" value="Divalent-metal-dependent TIM barrel enzymes"/>
    <property type="match status" value="1"/>
</dbReference>
<dbReference type="InterPro" id="IPR036237">
    <property type="entry name" value="Xyl_isomerase-like_sf"/>
</dbReference>
<dbReference type="NCBIfam" id="TIGR00695">
    <property type="entry name" value="uxuA"/>
    <property type="match status" value="1"/>
</dbReference>
<comment type="similarity">
    <text evidence="4 9">Belongs to the mannonate dehydratase family.</text>
</comment>
<organism evidence="10 11">
    <name type="scientific">Salana multivorans</name>
    <dbReference type="NCBI Taxonomy" id="120377"/>
    <lineage>
        <taxon>Bacteria</taxon>
        <taxon>Bacillati</taxon>
        <taxon>Actinomycetota</taxon>
        <taxon>Actinomycetes</taxon>
        <taxon>Micrococcales</taxon>
        <taxon>Beutenbergiaceae</taxon>
        <taxon>Salana</taxon>
    </lineage>
</organism>
<evidence type="ECO:0000256" key="1">
    <source>
        <dbReference type="ARBA" id="ARBA00001794"/>
    </source>
</evidence>
<proteinExistence type="inferred from homology"/>
<dbReference type="SUPFAM" id="SSF51658">
    <property type="entry name" value="Xylose isomerase-like"/>
    <property type="match status" value="1"/>
</dbReference>
<dbReference type="PANTHER" id="PTHR30387">
    <property type="entry name" value="MANNONATE DEHYDRATASE"/>
    <property type="match status" value="1"/>
</dbReference>
<comment type="pathway">
    <text evidence="3 9">Carbohydrate metabolism; pentose and glucuronate interconversion.</text>
</comment>
<evidence type="ECO:0000256" key="5">
    <source>
        <dbReference type="ARBA" id="ARBA00012927"/>
    </source>
</evidence>
<dbReference type="InterPro" id="IPR004628">
    <property type="entry name" value="Man_deHydtase"/>
</dbReference>
<evidence type="ECO:0000256" key="8">
    <source>
        <dbReference type="ARBA" id="ARBA00023239"/>
    </source>
</evidence>
<comment type="cofactor">
    <cofactor evidence="9">
        <name>Fe(2+)</name>
        <dbReference type="ChEBI" id="CHEBI:29033"/>
    </cofactor>
    <cofactor evidence="9">
        <name>Mn(2+)</name>
        <dbReference type="ChEBI" id="CHEBI:29035"/>
    </cofactor>
</comment>
<evidence type="ECO:0000256" key="9">
    <source>
        <dbReference type="HAMAP-Rule" id="MF_00106"/>
    </source>
</evidence>
<comment type="caution">
    <text evidence="10">The sequence shown here is derived from an EMBL/GenBank/DDBJ whole genome shotgun (WGS) entry which is preliminary data.</text>
</comment>
<sequence length="400" mass="44817">MEHTWRWFGPEDPVRLSDIRQAGATGVVTALHHVPNGEVWEVAEIQRRKDQIEAAGLTWSVVESIPVHEDIKRGLPTRDRYLERYAQSVRNLAACGIDVVCYNVMPVLDWTRTDLAYPLPDGAWALRFDHVAFAAFDLFILQRPGAREEHDEADVAAARAYHEALGEGERERLVASIIAGLPGTEEHYTLDTIRERVAGYDGIDRDALRENVAVFLRHVVPVAEGVGVRMAAHPDDPPRPLLGLPRVLSTLADARWWLDVVDVPANGLTFCTGSYGVRPDNDLVAMVRELAPRLHFVHLRSTRREADPRSFHESYHLGSAVGADVDMVGVVREIVREERRRREVGLTGPRHRLPMRPDHGHQLLYDQESGRRTNPGYSLLGRMKGLAELRGIEAAVNALA</sequence>
<evidence type="ECO:0000256" key="6">
    <source>
        <dbReference type="ARBA" id="ARBA00023004"/>
    </source>
</evidence>
<dbReference type="EMBL" id="RKHQ01000001">
    <property type="protein sequence ID" value="ROR97281.1"/>
    <property type="molecule type" value="Genomic_DNA"/>
</dbReference>
<keyword evidence="7 9" id="KW-0464">Manganese</keyword>
<name>A0A3N2DBV3_9MICO</name>
<keyword evidence="8 9" id="KW-0456">Lyase</keyword>
<dbReference type="Proteomes" id="UP000275356">
    <property type="component" value="Unassembled WGS sequence"/>
</dbReference>
<keyword evidence="6 9" id="KW-0408">Iron</keyword>
<dbReference type="RefSeq" id="WP_123739352.1">
    <property type="nucleotide sequence ID" value="NZ_RKHQ01000001.1"/>
</dbReference>
<comment type="catalytic activity">
    <reaction evidence="1 9">
        <text>D-mannonate = 2-dehydro-3-deoxy-D-gluconate + H2O</text>
        <dbReference type="Rhea" id="RHEA:20097"/>
        <dbReference type="ChEBI" id="CHEBI:15377"/>
        <dbReference type="ChEBI" id="CHEBI:17767"/>
        <dbReference type="ChEBI" id="CHEBI:57990"/>
        <dbReference type="EC" id="4.2.1.8"/>
    </reaction>
</comment>
<dbReference type="Pfam" id="PF03786">
    <property type="entry name" value="UxuA"/>
    <property type="match status" value="1"/>
</dbReference>
<evidence type="ECO:0000256" key="2">
    <source>
        <dbReference type="ARBA" id="ARBA00002713"/>
    </source>
</evidence>
<dbReference type="GO" id="GO:0008198">
    <property type="term" value="F:ferrous iron binding"/>
    <property type="evidence" value="ECO:0007669"/>
    <property type="project" value="TreeGrafter"/>
</dbReference>
<dbReference type="HAMAP" id="MF_00106">
    <property type="entry name" value="UxuA"/>
    <property type="match status" value="1"/>
</dbReference>
<evidence type="ECO:0000313" key="10">
    <source>
        <dbReference type="EMBL" id="ROR97281.1"/>
    </source>
</evidence>
<dbReference type="EC" id="4.2.1.8" evidence="5 9"/>
<comment type="function">
    <text evidence="2 9">Catalyzes the dehydration of D-mannonate.</text>
</comment>
<dbReference type="UniPathway" id="UPA00246"/>
<dbReference type="NCBIfam" id="NF003027">
    <property type="entry name" value="PRK03906.1"/>
    <property type="match status" value="1"/>
</dbReference>
<dbReference type="AlphaFoldDB" id="A0A3N2DBV3"/>
<dbReference type="PANTHER" id="PTHR30387:SF2">
    <property type="entry name" value="MANNONATE DEHYDRATASE"/>
    <property type="match status" value="1"/>
</dbReference>
<dbReference type="GO" id="GO:0042840">
    <property type="term" value="P:D-glucuronate catabolic process"/>
    <property type="evidence" value="ECO:0007669"/>
    <property type="project" value="TreeGrafter"/>
</dbReference>
<gene>
    <name evidence="9" type="primary">uxuA</name>
    <name evidence="10" type="ORF">EDD28_1878</name>
</gene>
<dbReference type="OrthoDB" id="104997at2"/>
<protein>
    <recommendedName>
        <fullName evidence="5 9">Mannonate dehydratase</fullName>
        <ecNumber evidence="5 9">4.2.1.8</ecNumber>
    </recommendedName>
    <alternativeName>
        <fullName evidence="9">D-mannonate hydro-lyase</fullName>
    </alternativeName>
</protein>
<evidence type="ECO:0000256" key="4">
    <source>
        <dbReference type="ARBA" id="ARBA00007389"/>
    </source>
</evidence>
<evidence type="ECO:0000256" key="7">
    <source>
        <dbReference type="ARBA" id="ARBA00023211"/>
    </source>
</evidence>
<keyword evidence="11" id="KW-1185">Reference proteome</keyword>
<evidence type="ECO:0000256" key="3">
    <source>
        <dbReference type="ARBA" id="ARBA00004892"/>
    </source>
</evidence>
<dbReference type="GO" id="GO:0008927">
    <property type="term" value="F:mannonate dehydratase activity"/>
    <property type="evidence" value="ECO:0007669"/>
    <property type="project" value="UniProtKB-UniRule"/>
</dbReference>
<reference evidence="10 11" key="1">
    <citation type="submission" date="2018-11" db="EMBL/GenBank/DDBJ databases">
        <title>Sequencing the genomes of 1000 actinobacteria strains.</title>
        <authorList>
            <person name="Klenk H.-P."/>
        </authorList>
    </citation>
    <scope>NUCLEOTIDE SEQUENCE [LARGE SCALE GENOMIC DNA]</scope>
    <source>
        <strain evidence="10 11">DSM 13521</strain>
    </source>
</reference>
<evidence type="ECO:0000313" key="11">
    <source>
        <dbReference type="Proteomes" id="UP000275356"/>
    </source>
</evidence>